<dbReference type="EMBL" id="JBGFUD010008284">
    <property type="protein sequence ID" value="MFH4981995.1"/>
    <property type="molecule type" value="Genomic_DNA"/>
</dbReference>
<evidence type="ECO:0000313" key="5">
    <source>
        <dbReference type="EMBL" id="MFH4981995.1"/>
    </source>
</evidence>
<dbReference type="Pfam" id="PF09739">
    <property type="entry name" value="MCM_bind"/>
    <property type="match status" value="1"/>
</dbReference>
<keyword evidence="6" id="KW-1185">Reference proteome</keyword>
<dbReference type="AlphaFoldDB" id="A0ABD6EPU8"/>
<accession>A0ABD6EPU8</accession>
<evidence type="ECO:0000256" key="3">
    <source>
        <dbReference type="ARBA" id="ARBA00015405"/>
    </source>
</evidence>
<comment type="similarity">
    <text evidence="2">Belongs to the MCMBP family.</text>
</comment>
<reference evidence="5 6" key="1">
    <citation type="submission" date="2024-08" db="EMBL/GenBank/DDBJ databases">
        <title>Gnathostoma spinigerum genome.</title>
        <authorList>
            <person name="Gonzalez-Bertolin B."/>
            <person name="Monzon S."/>
            <person name="Zaballos A."/>
            <person name="Jimenez P."/>
            <person name="Dekumyoy P."/>
            <person name="Varona S."/>
            <person name="Cuesta I."/>
            <person name="Sumanam S."/>
            <person name="Adisakwattana P."/>
            <person name="Gasser R.B."/>
            <person name="Hernandez-Gonzalez A."/>
            <person name="Young N.D."/>
            <person name="Perteguer M.J."/>
        </authorList>
    </citation>
    <scope>NUCLEOTIDE SEQUENCE [LARGE SCALE GENOMIC DNA]</scope>
    <source>
        <strain evidence="5">AL3</strain>
        <tissue evidence="5">Liver</tissue>
    </source>
</reference>
<comment type="caution">
    <text evidence="5">The sequence shown here is derived from an EMBL/GenBank/DDBJ whole genome shotgun (WGS) entry which is preliminary data.</text>
</comment>
<organism evidence="5 6">
    <name type="scientific">Gnathostoma spinigerum</name>
    <dbReference type="NCBI Taxonomy" id="75299"/>
    <lineage>
        <taxon>Eukaryota</taxon>
        <taxon>Metazoa</taxon>
        <taxon>Ecdysozoa</taxon>
        <taxon>Nematoda</taxon>
        <taxon>Chromadorea</taxon>
        <taxon>Rhabditida</taxon>
        <taxon>Spirurina</taxon>
        <taxon>Gnathostomatomorpha</taxon>
        <taxon>Gnathostomatoidea</taxon>
        <taxon>Gnathostomatidae</taxon>
        <taxon>Gnathostoma</taxon>
    </lineage>
</organism>
<evidence type="ECO:0000256" key="2">
    <source>
        <dbReference type="ARBA" id="ARBA00007925"/>
    </source>
</evidence>
<keyword evidence="4" id="KW-0539">Nucleus</keyword>
<gene>
    <name evidence="5" type="ORF">AB6A40_008704</name>
</gene>
<sequence length="320" mass="36267">MPRLHVLHYQCVEHNTLLSAHPNDVHASSPTEICRYIRKALQSLFGDSAVAELLLCHLVSTTYARPANNPICSMPMNFIGVSDSRMIIRMLKALLPKVHVIEITPELLSEQLLMPVMDHEKGRLRQSVLQVSDGTVLVVDETKLSGNRIRVNGHAERNVTAFQNLVVSQRLDYDYVYYQLPLLCDVNVLILSRGASVMAQVPFVVAVPPQYTDGIDPVTELLSNHRSRLIEIRRFLLDCRSNVQYVSIQEEMNKIITDDFVEMRRRSSLAGDPGAALHRLLTLSRLEAAIEAKTEVDRECWKKALFLDSEREEGLKMIKN</sequence>
<dbReference type="PANTHER" id="PTHR13489:SF0">
    <property type="entry name" value="MINI-CHROMOSOME MAINTENANCE COMPLEX-BINDING PROTEIN"/>
    <property type="match status" value="1"/>
</dbReference>
<name>A0ABD6EPU8_9BILA</name>
<proteinExistence type="inferred from homology"/>
<dbReference type="GO" id="GO:0005634">
    <property type="term" value="C:nucleus"/>
    <property type="evidence" value="ECO:0007669"/>
    <property type="project" value="UniProtKB-SubCell"/>
</dbReference>
<evidence type="ECO:0000256" key="1">
    <source>
        <dbReference type="ARBA" id="ARBA00004123"/>
    </source>
</evidence>
<dbReference type="PANTHER" id="PTHR13489">
    <property type="entry name" value="MINI-CHROMOSOME MAINTENANCE COMPLEX-BINDING PROTEIN"/>
    <property type="match status" value="1"/>
</dbReference>
<evidence type="ECO:0000256" key="4">
    <source>
        <dbReference type="ARBA" id="ARBA00023242"/>
    </source>
</evidence>
<evidence type="ECO:0000313" key="6">
    <source>
        <dbReference type="Proteomes" id="UP001608902"/>
    </source>
</evidence>
<protein>
    <recommendedName>
        <fullName evidence="3">Mini-chromosome maintenance complex-binding protein</fullName>
    </recommendedName>
</protein>
<comment type="subcellular location">
    <subcellularLocation>
        <location evidence="1">Nucleus</location>
    </subcellularLocation>
</comment>
<dbReference type="InterPro" id="IPR019140">
    <property type="entry name" value="MCM_complex-bd"/>
</dbReference>
<dbReference type="Proteomes" id="UP001608902">
    <property type="component" value="Unassembled WGS sequence"/>
</dbReference>